<keyword evidence="3" id="KW-1185">Reference proteome</keyword>
<feature type="compositionally biased region" description="Basic and acidic residues" evidence="1">
    <location>
        <begin position="1"/>
        <end position="10"/>
    </location>
</feature>
<gene>
    <name evidence="2" type="ORF">SAMN04487901_11183</name>
</gene>
<sequence length="183" mass="21218">MGEVSERSLASEKTSILDLSPHKPGSLKKLKQVRPEDFDVKALLAAAREGRLYVDESKKEVSRDILINEIRAYVGRIQTLVTKDFSSSIDELWEQILSTDDFVEFLTPSNKARKCKVFNKYGVMRIIGVLREKGVYEYYNDSKYNALLEQTDKDTPYRKYLGMGFEQRHLLLEIREIVAQYQL</sequence>
<evidence type="ECO:0000256" key="1">
    <source>
        <dbReference type="SAM" id="MobiDB-lite"/>
    </source>
</evidence>
<dbReference type="EMBL" id="FNCQ01000011">
    <property type="protein sequence ID" value="SDG87580.1"/>
    <property type="molecule type" value="Genomic_DNA"/>
</dbReference>
<evidence type="ECO:0000313" key="2">
    <source>
        <dbReference type="EMBL" id="SDG87580.1"/>
    </source>
</evidence>
<dbReference type="STRING" id="645274.SAMN04487901_11183"/>
<dbReference type="AlphaFoldDB" id="A0A1G7XV02"/>
<protein>
    <submittedName>
        <fullName evidence="2">Uncharacterized protein</fullName>
    </submittedName>
</protein>
<reference evidence="3" key="1">
    <citation type="submission" date="2016-10" db="EMBL/GenBank/DDBJ databases">
        <authorList>
            <person name="Varghese N."/>
            <person name="Submissions S."/>
        </authorList>
    </citation>
    <scope>NUCLEOTIDE SEQUENCE [LARGE SCALE GENOMIC DNA]</scope>
    <source>
        <strain evidence="3">BP1-148</strain>
    </source>
</reference>
<evidence type="ECO:0000313" key="3">
    <source>
        <dbReference type="Proteomes" id="UP000198779"/>
    </source>
</evidence>
<accession>A0A1G7XV02</accession>
<name>A0A1G7XV02_9BACT</name>
<feature type="region of interest" description="Disordered" evidence="1">
    <location>
        <begin position="1"/>
        <end position="20"/>
    </location>
</feature>
<dbReference type="Proteomes" id="UP000198779">
    <property type="component" value="Unassembled WGS sequence"/>
</dbReference>
<proteinExistence type="predicted"/>
<organism evidence="2 3">
    <name type="scientific">Prevotella communis</name>
    <dbReference type="NCBI Taxonomy" id="2913614"/>
    <lineage>
        <taxon>Bacteria</taxon>
        <taxon>Pseudomonadati</taxon>
        <taxon>Bacteroidota</taxon>
        <taxon>Bacteroidia</taxon>
        <taxon>Bacteroidales</taxon>
        <taxon>Prevotellaceae</taxon>
        <taxon>Prevotella</taxon>
    </lineage>
</organism>